<dbReference type="OrthoDB" id="678170at2"/>
<dbReference type="STRING" id="536979.SAMN04488055_4053"/>
<protein>
    <submittedName>
        <fullName evidence="1">Uncharacterized protein</fullName>
    </submittedName>
</protein>
<keyword evidence="2" id="KW-1185">Reference proteome</keyword>
<name>A0A1N6JIU9_9BACT</name>
<sequence length="88" mass="10039">MPEPNQEIRSTISQFIQRLYEVGDNAISHVTVTIHGGLQHFFPDKRITHFSVTKMEGVSELSYQDMELEAPIPNMVTIIATEKKPKQI</sequence>
<reference evidence="1 2" key="1">
    <citation type="submission" date="2016-11" db="EMBL/GenBank/DDBJ databases">
        <authorList>
            <person name="Jaros S."/>
            <person name="Januszkiewicz K."/>
            <person name="Wedrychowicz H."/>
        </authorList>
    </citation>
    <scope>NUCLEOTIDE SEQUENCE [LARGE SCALE GENOMIC DNA]</scope>
    <source>
        <strain evidence="1 2">DSM 24787</strain>
    </source>
</reference>
<gene>
    <name evidence="1" type="ORF">SAMN04488055_4053</name>
</gene>
<evidence type="ECO:0000313" key="2">
    <source>
        <dbReference type="Proteomes" id="UP000185003"/>
    </source>
</evidence>
<organism evidence="1 2">
    <name type="scientific">Chitinophaga niabensis</name>
    <dbReference type="NCBI Taxonomy" id="536979"/>
    <lineage>
        <taxon>Bacteria</taxon>
        <taxon>Pseudomonadati</taxon>
        <taxon>Bacteroidota</taxon>
        <taxon>Chitinophagia</taxon>
        <taxon>Chitinophagales</taxon>
        <taxon>Chitinophagaceae</taxon>
        <taxon>Chitinophaga</taxon>
    </lineage>
</organism>
<dbReference type="RefSeq" id="WP_143197529.1">
    <property type="nucleotide sequence ID" value="NZ_FSRA01000002.1"/>
</dbReference>
<accession>A0A1N6JIU9</accession>
<dbReference type="EMBL" id="FSRA01000002">
    <property type="protein sequence ID" value="SIO44109.1"/>
    <property type="molecule type" value="Genomic_DNA"/>
</dbReference>
<evidence type="ECO:0000313" key="1">
    <source>
        <dbReference type="EMBL" id="SIO44109.1"/>
    </source>
</evidence>
<dbReference type="Proteomes" id="UP000185003">
    <property type="component" value="Unassembled WGS sequence"/>
</dbReference>
<dbReference type="AlphaFoldDB" id="A0A1N6JIU9"/>
<proteinExistence type="predicted"/>